<dbReference type="AlphaFoldDB" id="A0A0N0E6S8"/>
<accession>A0A0N0E6S8</accession>
<keyword evidence="1" id="KW-1133">Transmembrane helix</keyword>
<protein>
    <recommendedName>
        <fullName evidence="2">DUF1468 domain-containing protein</fullName>
    </recommendedName>
</protein>
<comment type="caution">
    <text evidence="3">The sequence shown here is derived from an EMBL/GenBank/DDBJ whole genome shotgun (WGS) entry which is preliminary data.</text>
</comment>
<sequence>MKLFRARGETLVTTALYLVVAAAFGVQLGGIETRSRIVPLICVALIVLCALTALVIPRREKLSWSISKMEVSATLATILYVALIFVAGFYVASFAFTLFMVLYLSGLSARGVAIALLYAIFVNLTVYLTFTQFLEYIVPQGVLWSSM</sequence>
<dbReference type="EMBL" id="JXMU01000023">
    <property type="protein sequence ID" value="KPB00371.1"/>
    <property type="molecule type" value="Genomic_DNA"/>
</dbReference>
<dbReference type="Pfam" id="PF07331">
    <property type="entry name" value="TctB"/>
    <property type="match status" value="1"/>
</dbReference>
<proteinExistence type="predicted"/>
<keyword evidence="4" id="KW-1185">Reference proteome</keyword>
<feature type="transmembrane region" description="Helical" evidence="1">
    <location>
        <begin position="111"/>
        <end position="130"/>
    </location>
</feature>
<dbReference type="PATRIC" id="fig|1514904.3.peg.1942"/>
<keyword evidence="1" id="KW-0472">Membrane</keyword>
<reference evidence="3 4" key="1">
    <citation type="submission" date="2015-01" db="EMBL/GenBank/DDBJ databases">
        <title>Ahrensia donghaiensis sp. nov., a novel dimethylsulphoniopropionate-cleavage bacterium isolated from seawater and emended descriptions of the genus Ahrensia and Ahrensia kielensis.</title>
        <authorList>
            <person name="Liu J."/>
        </authorList>
    </citation>
    <scope>NUCLEOTIDE SEQUENCE [LARGE SCALE GENOMIC DNA]</scope>
    <source>
        <strain evidence="3 4">LZD062</strain>
    </source>
</reference>
<name>A0A0N0E6S8_9HYPH</name>
<feature type="domain" description="DUF1468" evidence="2">
    <location>
        <begin position="18"/>
        <end position="139"/>
    </location>
</feature>
<keyword evidence="1" id="KW-0812">Transmembrane</keyword>
<organism evidence="3 4">
    <name type="scientific">Ahrensia marina</name>
    <dbReference type="NCBI Taxonomy" id="1514904"/>
    <lineage>
        <taxon>Bacteria</taxon>
        <taxon>Pseudomonadati</taxon>
        <taxon>Pseudomonadota</taxon>
        <taxon>Alphaproteobacteria</taxon>
        <taxon>Hyphomicrobiales</taxon>
        <taxon>Ahrensiaceae</taxon>
        <taxon>Ahrensia</taxon>
    </lineage>
</organism>
<evidence type="ECO:0000313" key="4">
    <source>
        <dbReference type="Proteomes" id="UP000038011"/>
    </source>
</evidence>
<feature type="transmembrane region" description="Helical" evidence="1">
    <location>
        <begin position="77"/>
        <end position="105"/>
    </location>
</feature>
<evidence type="ECO:0000256" key="1">
    <source>
        <dbReference type="SAM" id="Phobius"/>
    </source>
</evidence>
<evidence type="ECO:0000259" key="2">
    <source>
        <dbReference type="Pfam" id="PF07331"/>
    </source>
</evidence>
<dbReference type="InterPro" id="IPR009936">
    <property type="entry name" value="DUF1468"/>
</dbReference>
<dbReference type="RefSeq" id="WP_054000007.1">
    <property type="nucleotide sequence ID" value="NZ_JXMU01000023.1"/>
</dbReference>
<evidence type="ECO:0000313" key="3">
    <source>
        <dbReference type="EMBL" id="KPB00371.1"/>
    </source>
</evidence>
<dbReference type="STRING" id="1514904.SU32_14030"/>
<dbReference type="Proteomes" id="UP000038011">
    <property type="component" value="Unassembled WGS sequence"/>
</dbReference>
<feature type="transmembrane region" description="Helical" evidence="1">
    <location>
        <begin position="37"/>
        <end position="56"/>
    </location>
</feature>
<feature type="transmembrane region" description="Helical" evidence="1">
    <location>
        <begin position="12"/>
        <end position="31"/>
    </location>
</feature>
<gene>
    <name evidence="3" type="ORF">SU32_14030</name>
</gene>